<dbReference type="GO" id="GO:0042121">
    <property type="term" value="P:alginic acid biosynthetic process"/>
    <property type="evidence" value="ECO:0007669"/>
    <property type="project" value="InterPro"/>
</dbReference>
<feature type="transmembrane region" description="Helical" evidence="7">
    <location>
        <begin position="249"/>
        <end position="270"/>
    </location>
</feature>
<feature type="transmembrane region" description="Helical" evidence="7">
    <location>
        <begin position="6"/>
        <end position="22"/>
    </location>
</feature>
<dbReference type="InterPro" id="IPR051085">
    <property type="entry name" value="MB_O-acyltransferase"/>
</dbReference>
<evidence type="ECO:0000256" key="3">
    <source>
        <dbReference type="ARBA" id="ARBA00022475"/>
    </source>
</evidence>
<feature type="transmembrane region" description="Helical" evidence="7">
    <location>
        <begin position="415"/>
        <end position="432"/>
    </location>
</feature>
<dbReference type="InterPro" id="IPR024194">
    <property type="entry name" value="Ac/AlaTfrase_AlgI/DltB"/>
</dbReference>
<feature type="transmembrane region" description="Helical" evidence="7">
    <location>
        <begin position="126"/>
        <end position="147"/>
    </location>
</feature>
<dbReference type="PANTHER" id="PTHR13285:SF18">
    <property type="entry name" value="PROTEIN-CYSTEINE N-PALMITOYLTRANSFERASE RASP"/>
    <property type="match status" value="1"/>
</dbReference>
<dbReference type="PIRSF" id="PIRSF016636">
    <property type="entry name" value="AlgI_DltB"/>
    <property type="match status" value="1"/>
</dbReference>
<dbReference type="EMBL" id="UINC01067992">
    <property type="protein sequence ID" value="SVC00211.1"/>
    <property type="molecule type" value="Genomic_DNA"/>
</dbReference>
<evidence type="ECO:0000313" key="8">
    <source>
        <dbReference type="EMBL" id="SVC00211.1"/>
    </source>
</evidence>
<reference evidence="8" key="1">
    <citation type="submission" date="2018-05" db="EMBL/GenBank/DDBJ databases">
        <authorList>
            <person name="Lanie J.A."/>
            <person name="Ng W.-L."/>
            <person name="Kazmierczak K.M."/>
            <person name="Andrzejewski T.M."/>
            <person name="Davidsen T.M."/>
            <person name="Wayne K.J."/>
            <person name="Tettelin H."/>
            <person name="Glass J.I."/>
            <person name="Rusch D."/>
            <person name="Podicherti R."/>
            <person name="Tsui H.-C.T."/>
            <person name="Winkler M.E."/>
        </authorList>
    </citation>
    <scope>NUCLEOTIDE SEQUENCE</scope>
</reference>
<feature type="transmembrane region" description="Helical" evidence="7">
    <location>
        <begin position="277"/>
        <end position="297"/>
    </location>
</feature>
<evidence type="ECO:0000256" key="7">
    <source>
        <dbReference type="SAM" id="Phobius"/>
    </source>
</evidence>
<gene>
    <name evidence="8" type="ORF">METZ01_LOCUS253065</name>
</gene>
<evidence type="ECO:0000256" key="2">
    <source>
        <dbReference type="ARBA" id="ARBA00010323"/>
    </source>
</evidence>
<comment type="subcellular location">
    <subcellularLocation>
        <location evidence="1">Cell membrane</location>
        <topology evidence="1">Multi-pass membrane protein</topology>
    </subcellularLocation>
</comment>
<evidence type="ECO:0000256" key="4">
    <source>
        <dbReference type="ARBA" id="ARBA00022692"/>
    </source>
</evidence>
<proteinExistence type="inferred from homology"/>
<keyword evidence="4 7" id="KW-0812">Transmembrane</keyword>
<sequence length="437" mass="49700">MLFHTWTFFIFFIATIAGFWVLRPTRFWLHWILLASAVFYGWWHPYYLLLVFYSTALDYFIVGWMERGPHLAKPGWRFAASVALLVVVIVVGLTAPAGWGGLAAAIGFFAAVLAVGHWLRSRRNWLLVSIINNLSVLVFFKYAGFVIENLNTLLARLGAGQLPSAESLMPPGWEYVLPVGISFYTFQSMSYTIDFYRGIISREPSFVRFAAFVTFFPQLVAGPIERAKNLLPQFSKIPHVKLVDVTDGVSLFLVGLFKKVALANYLGLYVDRIYGDVGLQSGAALALATFAFGWQIYFDFSGYTDMARGVARCMGFRLMLNFRNPYLAVSLADFWSRWHISLSTWFRDYVYIPLGGNRVDGLNLQRNLLITFVISGLWHGAAWTFLIWGALHGLGLIANRGLEQASWWRDRFPPLAKRLVVFVFVCFAWVFFRAESL</sequence>
<accession>A0A382INE5</accession>
<protein>
    <recommendedName>
        <fullName evidence="9">MBOAT family protein</fullName>
    </recommendedName>
</protein>
<keyword evidence="3" id="KW-1003">Cell membrane</keyword>
<dbReference type="InterPro" id="IPR004299">
    <property type="entry name" value="MBOAT_fam"/>
</dbReference>
<feature type="transmembrane region" description="Helical" evidence="7">
    <location>
        <begin position="27"/>
        <end position="43"/>
    </location>
</feature>
<name>A0A382INE5_9ZZZZ</name>
<feature type="transmembrane region" description="Helical" evidence="7">
    <location>
        <begin position="101"/>
        <end position="119"/>
    </location>
</feature>
<feature type="transmembrane region" description="Helical" evidence="7">
    <location>
        <begin position="49"/>
        <end position="66"/>
    </location>
</feature>
<evidence type="ECO:0000256" key="1">
    <source>
        <dbReference type="ARBA" id="ARBA00004651"/>
    </source>
</evidence>
<dbReference type="GO" id="GO:0016746">
    <property type="term" value="F:acyltransferase activity"/>
    <property type="evidence" value="ECO:0007669"/>
    <property type="project" value="InterPro"/>
</dbReference>
<comment type="similarity">
    <text evidence="2">Belongs to the membrane-bound acyltransferase family.</text>
</comment>
<keyword evidence="5 7" id="KW-1133">Transmembrane helix</keyword>
<feature type="transmembrane region" description="Helical" evidence="7">
    <location>
        <begin position="78"/>
        <end position="95"/>
    </location>
</feature>
<organism evidence="8">
    <name type="scientific">marine metagenome</name>
    <dbReference type="NCBI Taxonomy" id="408172"/>
    <lineage>
        <taxon>unclassified sequences</taxon>
        <taxon>metagenomes</taxon>
        <taxon>ecological metagenomes</taxon>
    </lineage>
</organism>
<dbReference type="GO" id="GO:0005886">
    <property type="term" value="C:plasma membrane"/>
    <property type="evidence" value="ECO:0007669"/>
    <property type="project" value="UniProtKB-SubCell"/>
</dbReference>
<evidence type="ECO:0008006" key="9">
    <source>
        <dbReference type="Google" id="ProtNLM"/>
    </source>
</evidence>
<feature type="non-terminal residue" evidence="8">
    <location>
        <position position="437"/>
    </location>
</feature>
<dbReference type="Pfam" id="PF03062">
    <property type="entry name" value="MBOAT"/>
    <property type="match status" value="1"/>
</dbReference>
<dbReference type="InterPro" id="IPR028362">
    <property type="entry name" value="AlgI"/>
</dbReference>
<evidence type="ECO:0000256" key="6">
    <source>
        <dbReference type="ARBA" id="ARBA00023136"/>
    </source>
</evidence>
<dbReference type="PANTHER" id="PTHR13285">
    <property type="entry name" value="ACYLTRANSFERASE"/>
    <property type="match status" value="1"/>
</dbReference>
<feature type="transmembrane region" description="Helical" evidence="7">
    <location>
        <begin position="368"/>
        <end position="394"/>
    </location>
</feature>
<evidence type="ECO:0000256" key="5">
    <source>
        <dbReference type="ARBA" id="ARBA00022989"/>
    </source>
</evidence>
<keyword evidence="6 7" id="KW-0472">Membrane</keyword>
<dbReference type="PIRSF" id="PIRSF500217">
    <property type="entry name" value="AlgI"/>
    <property type="match status" value="1"/>
</dbReference>
<dbReference type="AlphaFoldDB" id="A0A382INE5"/>